<dbReference type="EMBL" id="JYDV01000091">
    <property type="protein sequence ID" value="KRZ35372.1"/>
    <property type="molecule type" value="Genomic_DNA"/>
</dbReference>
<gene>
    <name evidence="1" type="ORF">T4C_2014</name>
</gene>
<evidence type="ECO:0000313" key="2">
    <source>
        <dbReference type="Proteomes" id="UP000054826"/>
    </source>
</evidence>
<protein>
    <submittedName>
        <fullName evidence="1">Uncharacterized protein</fullName>
    </submittedName>
</protein>
<dbReference type="Proteomes" id="UP000054826">
    <property type="component" value="Unassembled WGS sequence"/>
</dbReference>
<sequence>MQCEAQLTKSSSDDYLRLWVNYIIMKLSSDPDPDDQSGMIQDISSDQIGMTETSGSLSRLVDYINSYFVLLQNMIVAMRAHLSSYMEELVRAREELNSHALARCLAEEYLEKDSVTDNRRDTTPNKGHFITSTCLNGGRLPGWTTTAKERYRAIEDRSCPAHRHLDLRDGKLRKE</sequence>
<feature type="non-terminal residue" evidence="1">
    <location>
        <position position="175"/>
    </location>
</feature>
<dbReference type="AlphaFoldDB" id="A0A0V1JK61"/>
<name>A0A0V1JK61_TRIPS</name>
<organism evidence="1 2">
    <name type="scientific">Trichinella pseudospiralis</name>
    <name type="common">Parasitic roundworm</name>
    <dbReference type="NCBI Taxonomy" id="6337"/>
    <lineage>
        <taxon>Eukaryota</taxon>
        <taxon>Metazoa</taxon>
        <taxon>Ecdysozoa</taxon>
        <taxon>Nematoda</taxon>
        <taxon>Enoplea</taxon>
        <taxon>Dorylaimia</taxon>
        <taxon>Trichinellida</taxon>
        <taxon>Trichinellidae</taxon>
        <taxon>Trichinella</taxon>
    </lineage>
</organism>
<evidence type="ECO:0000313" key="1">
    <source>
        <dbReference type="EMBL" id="KRZ35372.1"/>
    </source>
</evidence>
<reference evidence="1 2" key="1">
    <citation type="submission" date="2015-01" db="EMBL/GenBank/DDBJ databases">
        <title>Evolution of Trichinella species and genotypes.</title>
        <authorList>
            <person name="Korhonen P.K."/>
            <person name="Edoardo P."/>
            <person name="Giuseppe L.R."/>
            <person name="Gasser R.B."/>
        </authorList>
    </citation>
    <scope>NUCLEOTIDE SEQUENCE [LARGE SCALE GENOMIC DNA]</scope>
    <source>
        <strain evidence="1">ISS176</strain>
    </source>
</reference>
<proteinExistence type="predicted"/>
<comment type="caution">
    <text evidence="1">The sequence shown here is derived from an EMBL/GenBank/DDBJ whole genome shotgun (WGS) entry which is preliminary data.</text>
</comment>
<accession>A0A0V1JK61</accession>